<name>A0AAP0R1P0_9ROSI</name>
<reference evidence="2 3" key="1">
    <citation type="submission" date="2024-05" db="EMBL/GenBank/DDBJ databases">
        <title>Haplotype-resolved chromosome-level genome assembly of Huyou (Citrus changshanensis).</title>
        <authorList>
            <person name="Miao C."/>
            <person name="Chen W."/>
            <person name="Wu Y."/>
            <person name="Wang L."/>
            <person name="Zhao S."/>
            <person name="Grierson D."/>
            <person name="Xu C."/>
            <person name="Chen K."/>
        </authorList>
    </citation>
    <scope>NUCLEOTIDE SEQUENCE [LARGE SCALE GENOMIC DNA]</scope>
    <source>
        <strain evidence="2">01-14</strain>
        <tissue evidence="2">Leaf</tissue>
    </source>
</reference>
<dbReference type="InterPro" id="IPR006927">
    <property type="entry name" value="DUF639"/>
</dbReference>
<dbReference type="EMBL" id="JBCGBO010000002">
    <property type="protein sequence ID" value="KAK9223274.1"/>
    <property type="molecule type" value="Genomic_DNA"/>
</dbReference>
<proteinExistence type="predicted"/>
<dbReference type="PANTHER" id="PTHR31860">
    <property type="entry name" value="HEAT-INDUCIBLE TRANSCRIPTION REPRESSOR (DUF639)-RELATED"/>
    <property type="match status" value="1"/>
</dbReference>
<evidence type="ECO:0000313" key="2">
    <source>
        <dbReference type="EMBL" id="KAK9223274.1"/>
    </source>
</evidence>
<keyword evidence="1" id="KW-1133">Transmembrane helix</keyword>
<dbReference type="AlphaFoldDB" id="A0AAP0R1P0"/>
<dbReference type="PANTHER" id="PTHR31860:SF4">
    <property type="entry name" value="OS02G0637800 PROTEIN"/>
    <property type="match status" value="1"/>
</dbReference>
<sequence>MEAVVKKGLLENFMQTHQNSIRSLFQRKKKSSTNEEDSLVDSPGPIPQLSVIANSVVARCSKILKVSTAELQHRFDIELPETVKQLLTYTRNFVEFCSYQALNMVSRNPDYLSDPEFRRLMYDMMLAWEAPCVETEPENKESPSYINEELEDEDGSSLFHFSSTNLAVQVDDKKTIGPEAFARIAPACPVVADVIIVHNLFDALTSSSSHRLHFLIFDKYLRSLDKVVKVAKNALGLSISNLQLDEGEITLDVDGAVPTQPVLQHVGMSAWPGRLTLTNYALYFGSLGMGSYDKAVRYDLATDLKQVIKPELTGPLGARLFDKAVMYNSSSVEEPVYFEFPEFKGNSRRDYWLDICLEILRAHRFIRKNNFNKIQQSEVLARAVLGIFRYRAIREAFHTCSSQYKTLLAFNLAESLPKGDIILETLSSRLALLSVGGAQHDMTESLHTKQKLKLSPVAILTLGQLGFNSQKESNLGAGVEVVGDICVGETNLLEIAVKKSISDTGRVEAAQATVNQVKVEGIDTNLAVMKELLFHHIAIARHIEHFASWEDPFKSTMFLMLTTLVILRGWIRYVLASISVFLAVCMLWSRLFNRGKPLEPIRIILPPNKNAVEQLLTLQEAISKFEALIQDGNIILLKIRALLFAALPPVYVYILAYFTQGIVVKFMLSQACLYFYGLTNLSPVRKWYFAQATDKVALLLVLMAAVFVFVPPRYIILLVYLEAFTRELPYRKESSDRLLRRAREWWFRIPAAPVQLIKNEEKRKKKR</sequence>
<gene>
    <name evidence="2" type="ORF">WN944_011716</name>
</gene>
<feature type="transmembrane region" description="Helical" evidence="1">
    <location>
        <begin position="650"/>
        <end position="676"/>
    </location>
</feature>
<organism evidence="2 3">
    <name type="scientific">Citrus x changshan-huyou</name>
    <dbReference type="NCBI Taxonomy" id="2935761"/>
    <lineage>
        <taxon>Eukaryota</taxon>
        <taxon>Viridiplantae</taxon>
        <taxon>Streptophyta</taxon>
        <taxon>Embryophyta</taxon>
        <taxon>Tracheophyta</taxon>
        <taxon>Spermatophyta</taxon>
        <taxon>Magnoliopsida</taxon>
        <taxon>eudicotyledons</taxon>
        <taxon>Gunneridae</taxon>
        <taxon>Pentapetalae</taxon>
        <taxon>rosids</taxon>
        <taxon>malvids</taxon>
        <taxon>Sapindales</taxon>
        <taxon>Rutaceae</taxon>
        <taxon>Aurantioideae</taxon>
        <taxon>Citrus</taxon>
    </lineage>
</organism>
<evidence type="ECO:0000256" key="1">
    <source>
        <dbReference type="SAM" id="Phobius"/>
    </source>
</evidence>
<protein>
    <submittedName>
        <fullName evidence="2">Uncharacterized protein</fullName>
    </submittedName>
</protein>
<keyword evidence="1" id="KW-0812">Transmembrane</keyword>
<dbReference type="Pfam" id="PF04842">
    <property type="entry name" value="DUF639"/>
    <property type="match status" value="2"/>
</dbReference>
<accession>A0AAP0R1P0</accession>
<dbReference type="Proteomes" id="UP001428341">
    <property type="component" value="Unassembled WGS sequence"/>
</dbReference>
<keyword evidence="1" id="KW-0472">Membrane</keyword>
<comment type="caution">
    <text evidence="2">The sequence shown here is derived from an EMBL/GenBank/DDBJ whole genome shotgun (WGS) entry which is preliminary data.</text>
</comment>
<feature type="transmembrane region" description="Helical" evidence="1">
    <location>
        <begin position="570"/>
        <end position="592"/>
    </location>
</feature>
<feature type="transmembrane region" description="Helical" evidence="1">
    <location>
        <begin position="696"/>
        <end position="721"/>
    </location>
</feature>
<evidence type="ECO:0000313" key="3">
    <source>
        <dbReference type="Proteomes" id="UP001428341"/>
    </source>
</evidence>
<keyword evidence="3" id="KW-1185">Reference proteome</keyword>